<dbReference type="GO" id="GO:0016740">
    <property type="term" value="F:transferase activity"/>
    <property type="evidence" value="ECO:0007669"/>
    <property type="project" value="TreeGrafter"/>
</dbReference>
<keyword evidence="2" id="KW-0479">Metal-binding</keyword>
<evidence type="ECO:0000259" key="7">
    <source>
        <dbReference type="PROSITE" id="PS51918"/>
    </source>
</evidence>
<evidence type="ECO:0000256" key="1">
    <source>
        <dbReference type="ARBA" id="ARBA00022691"/>
    </source>
</evidence>
<dbReference type="AlphaFoldDB" id="A0A940IGU6"/>
<dbReference type="NCBIfam" id="TIGR03956">
    <property type="entry name" value="rSAM_HydE"/>
    <property type="match status" value="1"/>
</dbReference>
<evidence type="ECO:0000256" key="2">
    <source>
        <dbReference type="ARBA" id="ARBA00022723"/>
    </source>
</evidence>
<keyword evidence="3 5" id="KW-0408">Iron</keyword>
<feature type="domain" description="Radical SAM core" evidence="7">
    <location>
        <begin position="62"/>
        <end position="289"/>
    </location>
</feature>
<dbReference type="InterPro" id="IPR024021">
    <property type="entry name" value="FeFe-hyd_HydE_rSAM"/>
</dbReference>
<dbReference type="Proteomes" id="UP000771749">
    <property type="component" value="Unassembled WGS sequence"/>
</dbReference>
<dbReference type="InterPro" id="IPR006638">
    <property type="entry name" value="Elp3/MiaA/NifB-like_rSAM"/>
</dbReference>
<keyword evidence="5" id="KW-0004">4Fe-4S</keyword>
<evidence type="ECO:0000313" key="8">
    <source>
        <dbReference type="EMBL" id="MBO8454358.1"/>
    </source>
</evidence>
<dbReference type="InterPro" id="IPR058240">
    <property type="entry name" value="rSAM_sf"/>
</dbReference>
<dbReference type="GO" id="GO:0051539">
    <property type="term" value="F:4 iron, 4 sulfur cluster binding"/>
    <property type="evidence" value="ECO:0007669"/>
    <property type="project" value="UniProtKB-KW"/>
</dbReference>
<dbReference type="SFLD" id="SFLDG01060">
    <property type="entry name" value="BATS_domain_containing"/>
    <property type="match status" value="1"/>
</dbReference>
<organism evidence="8 9">
    <name type="scientific">Candidatus Cryptobacteroides gallistercoris</name>
    <dbReference type="NCBI Taxonomy" id="2840765"/>
    <lineage>
        <taxon>Bacteria</taxon>
        <taxon>Pseudomonadati</taxon>
        <taxon>Bacteroidota</taxon>
        <taxon>Bacteroidia</taxon>
        <taxon>Bacteroidales</taxon>
        <taxon>Candidatus Cryptobacteroides</taxon>
    </lineage>
</organism>
<name>A0A940IGU6_9BACT</name>
<dbReference type="PANTHER" id="PTHR43726:SF1">
    <property type="entry name" value="BIOTIN SYNTHASE"/>
    <property type="match status" value="1"/>
</dbReference>
<evidence type="ECO:0000256" key="6">
    <source>
        <dbReference type="PIRSR" id="PIRSR004762-2"/>
    </source>
</evidence>
<proteinExistence type="predicted"/>
<evidence type="ECO:0000313" key="9">
    <source>
        <dbReference type="Proteomes" id="UP000771749"/>
    </source>
</evidence>
<dbReference type="SFLD" id="SFLDG01280">
    <property type="entry name" value="HydE/PylB-like"/>
    <property type="match status" value="1"/>
</dbReference>
<feature type="binding site" evidence="5">
    <location>
        <position position="76"/>
    </location>
    <ligand>
        <name>[4Fe-4S] cluster</name>
        <dbReference type="ChEBI" id="CHEBI:49883"/>
        <note>4Fe-4S-S-AdoMet</note>
    </ligand>
</feature>
<feature type="binding site" evidence="6">
    <location>
        <position position="151"/>
    </location>
    <ligand>
        <name>(3R)-3-methyl-D-ornithine</name>
        <dbReference type="ChEBI" id="CHEBI:64642"/>
    </ligand>
</feature>
<dbReference type="InterPro" id="IPR007197">
    <property type="entry name" value="rSAM"/>
</dbReference>
<dbReference type="Pfam" id="PF04055">
    <property type="entry name" value="Radical_SAM"/>
    <property type="match status" value="1"/>
</dbReference>
<feature type="binding site" evidence="6">
    <location>
        <position position="176"/>
    </location>
    <ligand>
        <name>S-adenosyl-L-methionine</name>
        <dbReference type="ChEBI" id="CHEBI:59789"/>
    </ligand>
</feature>
<feature type="binding site" evidence="5">
    <location>
        <position position="80"/>
    </location>
    <ligand>
        <name>[4Fe-4S] cluster</name>
        <dbReference type="ChEBI" id="CHEBI:49883"/>
        <note>4Fe-4S-S-AdoMet</note>
    </ligand>
</feature>
<dbReference type="CDD" id="cd01335">
    <property type="entry name" value="Radical_SAM"/>
    <property type="match status" value="1"/>
</dbReference>
<keyword evidence="1 5" id="KW-0949">S-adenosyl-L-methionine</keyword>
<dbReference type="SUPFAM" id="SSF102114">
    <property type="entry name" value="Radical SAM enzymes"/>
    <property type="match status" value="1"/>
</dbReference>
<dbReference type="PROSITE" id="PS51918">
    <property type="entry name" value="RADICAL_SAM"/>
    <property type="match status" value="1"/>
</dbReference>
<protein>
    <submittedName>
        <fullName evidence="8">[FeFe] hydrogenase H-cluster radical SAM maturase HydE</fullName>
    </submittedName>
</protein>
<gene>
    <name evidence="8" type="primary">hydE</name>
    <name evidence="8" type="ORF">IAC07_06535</name>
</gene>
<reference evidence="8" key="2">
    <citation type="journal article" date="2021" name="PeerJ">
        <title>Extensive microbial diversity within the chicken gut microbiome revealed by metagenomics and culture.</title>
        <authorList>
            <person name="Gilroy R."/>
            <person name="Ravi A."/>
            <person name="Getino M."/>
            <person name="Pursley I."/>
            <person name="Horton D.L."/>
            <person name="Alikhan N.F."/>
            <person name="Baker D."/>
            <person name="Gharbi K."/>
            <person name="Hall N."/>
            <person name="Watson M."/>
            <person name="Adriaenssens E.M."/>
            <person name="Foster-Nyarko E."/>
            <person name="Jarju S."/>
            <person name="Secka A."/>
            <person name="Antonio M."/>
            <person name="Oren A."/>
            <person name="Chaudhuri R.R."/>
            <person name="La Ragione R."/>
            <person name="Hildebrand F."/>
            <person name="Pallen M.J."/>
        </authorList>
    </citation>
    <scope>NUCLEOTIDE SEQUENCE</scope>
    <source>
        <strain evidence="8">F1-3629</strain>
    </source>
</reference>
<dbReference type="InterPro" id="IPR013785">
    <property type="entry name" value="Aldolase_TIM"/>
</dbReference>
<feature type="binding site" evidence="5">
    <location>
        <position position="83"/>
    </location>
    <ligand>
        <name>[4Fe-4S] cluster</name>
        <dbReference type="ChEBI" id="CHEBI:49883"/>
        <note>4Fe-4S-S-AdoMet</note>
    </ligand>
</feature>
<dbReference type="PIRSF" id="PIRSF004762">
    <property type="entry name" value="CHP00423"/>
    <property type="match status" value="1"/>
</dbReference>
<evidence type="ECO:0000256" key="5">
    <source>
        <dbReference type="PIRSR" id="PIRSR004762-1"/>
    </source>
</evidence>
<dbReference type="EMBL" id="JADIMJ010000096">
    <property type="protein sequence ID" value="MBO8454358.1"/>
    <property type="molecule type" value="Genomic_DNA"/>
</dbReference>
<sequence>MTKSDYRPQTGYRDTRFLTDKLVSRQMLDAEEYRLLLECDNTDEIRYLHEAARETAVRRFGNEIYIRGLLEFTNICRNDCLYCGIRRSNRKPARYCLSIEDIMDCCRKGYSLGFKTFVLQGGELPDPCDMLIENICSAIRSEFPDCAITLSVGERNDESYRRFFDAGATRYLLRHETHNPEHYSRLHPSSMSLTRRLHCLDVLKSIGYQTGTGFMTGSPFQTISNIVEDILFIQSFRPEMIGIGPYIPHKDTPLGKLCKPRRRAKCNGMIEPAGKTEGVSKIKQVRMIEPVSMTLRLISIFRLMFPDALIPATTALASLPVPQNVYNLFNSARQRESSDLLHDCSGRELGILAGANVVMPNISPENVRGIYSIYENKASSGAESAEGIQLLNDALEQIGYKISFSRGDYQTRELF</sequence>
<evidence type="ECO:0000256" key="4">
    <source>
        <dbReference type="ARBA" id="ARBA00023014"/>
    </source>
</evidence>
<evidence type="ECO:0000256" key="3">
    <source>
        <dbReference type="ARBA" id="ARBA00023004"/>
    </source>
</evidence>
<comment type="caution">
    <text evidence="8">The sequence shown here is derived from an EMBL/GenBank/DDBJ whole genome shotgun (WGS) entry which is preliminary data.</text>
</comment>
<dbReference type="SMART" id="SM00729">
    <property type="entry name" value="Elp3"/>
    <property type="match status" value="1"/>
</dbReference>
<comment type="cofactor">
    <cofactor evidence="5">
        <name>[4Fe-4S] cluster</name>
        <dbReference type="ChEBI" id="CHEBI:49883"/>
    </cofactor>
    <text evidence="5">Binds 1 [4Fe-4S] cluster. The cluster is coordinated with 3 cysteines and an exchangeable S-adenosyl-L-methionine.</text>
</comment>
<dbReference type="PANTHER" id="PTHR43726">
    <property type="entry name" value="3-METHYLORNITHINE SYNTHASE"/>
    <property type="match status" value="1"/>
</dbReference>
<dbReference type="SFLD" id="SFLDS00029">
    <property type="entry name" value="Radical_SAM"/>
    <property type="match status" value="1"/>
</dbReference>
<reference evidence="8" key="1">
    <citation type="submission" date="2020-10" db="EMBL/GenBank/DDBJ databases">
        <authorList>
            <person name="Gilroy R."/>
        </authorList>
    </citation>
    <scope>NUCLEOTIDE SEQUENCE</scope>
    <source>
        <strain evidence="8">F1-3629</strain>
    </source>
</reference>
<dbReference type="InterPro" id="IPR034422">
    <property type="entry name" value="HydE/PylB-like"/>
</dbReference>
<keyword evidence="4 5" id="KW-0411">Iron-sulfur</keyword>
<dbReference type="Gene3D" id="3.20.20.70">
    <property type="entry name" value="Aldolase class I"/>
    <property type="match status" value="1"/>
</dbReference>
<accession>A0A940IGU6</accession>
<dbReference type="GO" id="GO:0046872">
    <property type="term" value="F:metal ion binding"/>
    <property type="evidence" value="ECO:0007669"/>
    <property type="project" value="UniProtKB-KW"/>
</dbReference>
<feature type="binding site" evidence="6">
    <location>
        <position position="196"/>
    </location>
    <ligand>
        <name>S-adenosyl-L-methionine</name>
        <dbReference type="ChEBI" id="CHEBI:59789"/>
    </ligand>
</feature>